<name>A0A5C1DJL9_9NEIS</name>
<keyword evidence="11" id="KW-1185">Reference proteome</keyword>
<accession>A0A5C1DJL9</accession>
<dbReference type="Pfam" id="PF01769">
    <property type="entry name" value="MgtE"/>
    <property type="match status" value="1"/>
</dbReference>
<dbReference type="EMBL" id="CP043473">
    <property type="protein sequence ID" value="QEL56870.1"/>
    <property type="molecule type" value="Genomic_DNA"/>
</dbReference>
<evidence type="ECO:0000256" key="1">
    <source>
        <dbReference type="ARBA" id="ARBA00004141"/>
    </source>
</evidence>
<keyword evidence="5" id="KW-0460">Magnesium</keyword>
<evidence type="ECO:0000259" key="9">
    <source>
        <dbReference type="Pfam" id="PF01769"/>
    </source>
</evidence>
<dbReference type="Gene3D" id="1.10.357.20">
    <property type="entry name" value="SLC41 divalent cation transporters, integral membrane domain"/>
    <property type="match status" value="1"/>
</dbReference>
<keyword evidence="3" id="KW-0813">Transport</keyword>
<dbReference type="KEGG" id="chrm:FYK34_15525"/>
<proteinExistence type="inferred from homology"/>
<evidence type="ECO:0000256" key="2">
    <source>
        <dbReference type="ARBA" id="ARBA00009749"/>
    </source>
</evidence>
<comment type="similarity">
    <text evidence="2">Belongs to the SLC41A transporter family.</text>
</comment>
<keyword evidence="7 8" id="KW-0472">Membrane</keyword>
<dbReference type="GO" id="GO:0016020">
    <property type="term" value="C:membrane"/>
    <property type="evidence" value="ECO:0007669"/>
    <property type="project" value="UniProtKB-SubCell"/>
</dbReference>
<evidence type="ECO:0000256" key="6">
    <source>
        <dbReference type="ARBA" id="ARBA00022989"/>
    </source>
</evidence>
<evidence type="ECO:0000313" key="11">
    <source>
        <dbReference type="Proteomes" id="UP000322079"/>
    </source>
</evidence>
<reference evidence="10 11" key="1">
    <citation type="submission" date="2019-08" db="EMBL/GenBank/DDBJ databases">
        <title>Chromobacterium paludis, a novel bacterium isolated from a Maryland marsh pond.</title>
        <authorList>
            <person name="Blackburn M.B."/>
            <person name="Gundersen-Rindal D.E."/>
        </authorList>
    </citation>
    <scope>NUCLEOTIDE SEQUENCE [LARGE SCALE GENOMIC DNA]</scope>
    <source>
        <strain evidence="11">IIBBL 257-1</strain>
    </source>
</reference>
<evidence type="ECO:0000256" key="4">
    <source>
        <dbReference type="ARBA" id="ARBA00022692"/>
    </source>
</evidence>
<dbReference type="InterPro" id="IPR006667">
    <property type="entry name" value="SLC41_membr_dom"/>
</dbReference>
<dbReference type="Proteomes" id="UP000322079">
    <property type="component" value="Chromosome"/>
</dbReference>
<protein>
    <submittedName>
        <fullName evidence="10">Magnesium transporter</fullName>
    </submittedName>
</protein>
<feature type="domain" description="SLC41A/MgtE integral membrane" evidence="9">
    <location>
        <begin position="97"/>
        <end position="222"/>
    </location>
</feature>
<dbReference type="SUPFAM" id="SSF161093">
    <property type="entry name" value="MgtE membrane domain-like"/>
    <property type="match status" value="1"/>
</dbReference>
<dbReference type="GO" id="GO:0008324">
    <property type="term" value="F:monoatomic cation transmembrane transporter activity"/>
    <property type="evidence" value="ECO:0007669"/>
    <property type="project" value="InterPro"/>
</dbReference>
<evidence type="ECO:0000256" key="8">
    <source>
        <dbReference type="SAM" id="Phobius"/>
    </source>
</evidence>
<comment type="subcellular location">
    <subcellularLocation>
        <location evidence="1">Membrane</location>
        <topology evidence="1">Multi-pass membrane protein</topology>
    </subcellularLocation>
</comment>
<dbReference type="AlphaFoldDB" id="A0A5C1DJL9"/>
<evidence type="ECO:0000256" key="7">
    <source>
        <dbReference type="ARBA" id="ARBA00023136"/>
    </source>
</evidence>
<organism evidence="10 11">
    <name type="scientific">Chromobacterium paludis</name>
    <dbReference type="NCBI Taxonomy" id="2605945"/>
    <lineage>
        <taxon>Bacteria</taxon>
        <taxon>Pseudomonadati</taxon>
        <taxon>Pseudomonadota</taxon>
        <taxon>Betaproteobacteria</taxon>
        <taxon>Neisseriales</taxon>
        <taxon>Chromobacteriaceae</taxon>
        <taxon>Chromobacterium</taxon>
    </lineage>
</organism>
<keyword evidence="4 8" id="KW-0812">Transmembrane</keyword>
<feature type="transmembrane region" description="Helical" evidence="8">
    <location>
        <begin position="139"/>
        <end position="161"/>
    </location>
</feature>
<dbReference type="PANTHER" id="PTHR41394:SF8">
    <property type="entry name" value="MAGNESIUM TRANSPORTER MGTE"/>
    <property type="match status" value="1"/>
</dbReference>
<dbReference type="InterPro" id="IPR036739">
    <property type="entry name" value="SLC41_membr_dom_sf"/>
</dbReference>
<sequence length="233" mass="24950">MDYQMNQTSKIYMTDAQGMRWVNADYVKEVADDIVDFGGNHAIDGNDLDMKRDGIWRIFRVRAMWLLILTAFGILTSSIIAGQAELLDKAIILAAFLPAIVDMGGNSASQVATLVIRSIALQDLKVRAKDVFLVLKKEIVIATMLACVVALAEVVMAHFTKSPGGDILLVVGVSMFACTVTGSIIGAVLPFAAKKFGADPATLSSPMLTSICDFVGVLIYLGFAMVILGGNLV</sequence>
<dbReference type="PANTHER" id="PTHR41394">
    <property type="entry name" value="MAGNESIUM TRANSPORTER MGTE"/>
    <property type="match status" value="1"/>
</dbReference>
<gene>
    <name evidence="10" type="ORF">FYK34_15525</name>
</gene>
<feature type="transmembrane region" description="Helical" evidence="8">
    <location>
        <begin position="167"/>
        <end position="193"/>
    </location>
</feature>
<feature type="transmembrane region" description="Helical" evidence="8">
    <location>
        <begin position="63"/>
        <end position="84"/>
    </location>
</feature>
<evidence type="ECO:0000313" key="10">
    <source>
        <dbReference type="EMBL" id="QEL56870.1"/>
    </source>
</evidence>
<evidence type="ECO:0000256" key="5">
    <source>
        <dbReference type="ARBA" id="ARBA00022842"/>
    </source>
</evidence>
<feature type="transmembrane region" description="Helical" evidence="8">
    <location>
        <begin position="205"/>
        <end position="228"/>
    </location>
</feature>
<evidence type="ECO:0000256" key="3">
    <source>
        <dbReference type="ARBA" id="ARBA00022448"/>
    </source>
</evidence>
<keyword evidence="6 8" id="KW-1133">Transmembrane helix</keyword>